<feature type="region of interest" description="Disordered" evidence="6">
    <location>
        <begin position="1"/>
        <end position="20"/>
    </location>
</feature>
<evidence type="ECO:0000256" key="3">
    <source>
        <dbReference type="ARBA" id="ARBA00022679"/>
    </source>
</evidence>
<evidence type="ECO:0000313" key="7">
    <source>
        <dbReference type="EMBL" id="PIN13553.1"/>
    </source>
</evidence>
<dbReference type="InterPro" id="IPR042086">
    <property type="entry name" value="MeTrfase_capping"/>
</dbReference>
<dbReference type="Pfam" id="PF03492">
    <property type="entry name" value="Methyltransf_7"/>
    <property type="match status" value="1"/>
</dbReference>
<dbReference type="InterPro" id="IPR005299">
    <property type="entry name" value="MeTrfase_7"/>
</dbReference>
<evidence type="ECO:0000256" key="4">
    <source>
        <dbReference type="ARBA" id="ARBA00022723"/>
    </source>
</evidence>
<evidence type="ECO:0000256" key="1">
    <source>
        <dbReference type="ARBA" id="ARBA00007967"/>
    </source>
</evidence>
<keyword evidence="4" id="KW-0479">Metal-binding</keyword>
<dbReference type="GO" id="GO:0046872">
    <property type="term" value="F:metal ion binding"/>
    <property type="evidence" value="ECO:0007669"/>
    <property type="project" value="UniProtKB-KW"/>
</dbReference>
<dbReference type="GO" id="GO:0030749">
    <property type="term" value="F:loganate O-methyltransferase activity"/>
    <property type="evidence" value="ECO:0007669"/>
    <property type="project" value="UniProtKB-EC"/>
</dbReference>
<dbReference type="GO" id="GO:0032259">
    <property type="term" value="P:methylation"/>
    <property type="evidence" value="ECO:0007669"/>
    <property type="project" value="UniProtKB-KW"/>
</dbReference>
<gene>
    <name evidence="7" type="ORF">CDL12_13821</name>
</gene>
<reference evidence="8" key="1">
    <citation type="journal article" date="2018" name="Gigascience">
        <title>Genome assembly of the Pink Ipe (Handroanthus impetiginosus, Bignoniaceae), a highly valued, ecologically keystone Neotropical timber forest tree.</title>
        <authorList>
            <person name="Silva-Junior O.B."/>
            <person name="Grattapaglia D."/>
            <person name="Novaes E."/>
            <person name="Collevatti R.G."/>
        </authorList>
    </citation>
    <scope>NUCLEOTIDE SEQUENCE [LARGE SCALE GENOMIC DNA]</scope>
    <source>
        <strain evidence="8">cv. UFG-1</strain>
    </source>
</reference>
<protein>
    <submittedName>
        <fullName evidence="7">Loganate O-methyltransferase</fullName>
        <ecNumber evidence="7">2.1.1.50</ecNumber>
    </submittedName>
</protein>
<dbReference type="AlphaFoldDB" id="A0A2G9H7U3"/>
<organism evidence="7 8">
    <name type="scientific">Handroanthus impetiginosus</name>
    <dbReference type="NCBI Taxonomy" id="429701"/>
    <lineage>
        <taxon>Eukaryota</taxon>
        <taxon>Viridiplantae</taxon>
        <taxon>Streptophyta</taxon>
        <taxon>Embryophyta</taxon>
        <taxon>Tracheophyta</taxon>
        <taxon>Spermatophyta</taxon>
        <taxon>Magnoliopsida</taxon>
        <taxon>eudicotyledons</taxon>
        <taxon>Gunneridae</taxon>
        <taxon>Pentapetalae</taxon>
        <taxon>asterids</taxon>
        <taxon>lamiids</taxon>
        <taxon>Lamiales</taxon>
        <taxon>Bignoniaceae</taxon>
        <taxon>Crescentiina</taxon>
        <taxon>Tabebuia alliance</taxon>
        <taxon>Handroanthus</taxon>
    </lineage>
</organism>
<dbReference type="Proteomes" id="UP000231279">
    <property type="component" value="Unassembled WGS sequence"/>
</dbReference>
<dbReference type="EC" id="2.1.1.50" evidence="7"/>
<dbReference type="SUPFAM" id="SSF53335">
    <property type="entry name" value="S-adenosyl-L-methionine-dependent methyltransferases"/>
    <property type="match status" value="1"/>
</dbReference>
<dbReference type="Gene3D" id="1.10.1200.270">
    <property type="entry name" value="Methyltransferase, alpha-helical capping domain"/>
    <property type="match status" value="1"/>
</dbReference>
<name>A0A2G9H7U3_9LAMI</name>
<dbReference type="OrthoDB" id="1523883at2759"/>
<evidence type="ECO:0000313" key="8">
    <source>
        <dbReference type="Proteomes" id="UP000231279"/>
    </source>
</evidence>
<accession>A0A2G9H7U3</accession>
<dbReference type="Gene3D" id="3.40.50.150">
    <property type="entry name" value="Vaccinia Virus protein VP39"/>
    <property type="match status" value="1"/>
</dbReference>
<keyword evidence="2 7" id="KW-0489">Methyltransferase</keyword>
<evidence type="ECO:0000256" key="2">
    <source>
        <dbReference type="ARBA" id="ARBA00022603"/>
    </source>
</evidence>
<proteinExistence type="inferred from homology"/>
<comment type="caution">
    <text evidence="7">The sequence shown here is derived from an EMBL/GenBank/DDBJ whole genome shotgun (WGS) entry which is preliminary data.</text>
</comment>
<dbReference type="EMBL" id="NKXS01002452">
    <property type="protein sequence ID" value="PIN13553.1"/>
    <property type="molecule type" value="Genomic_DNA"/>
</dbReference>
<evidence type="ECO:0000256" key="6">
    <source>
        <dbReference type="SAM" id="MobiDB-lite"/>
    </source>
</evidence>
<sequence>MKKDHPFGTQAHMHTADMEEKKFNETSRKHYMKGGDGPDSYSRNSEFQKQVLTSAEDLIHQQIDEHLNIQNSRFDPQNTFRIADFGCSIGPNTFYAVENIISAVKNKYEKSNQNQTPDFQVFFNDLIENDFNTLFRNLPSNRTYLVAAAPGSFYDRLFPKKSINFAHCSMALHWVSRIPKEVTERGNNGKIHYLGGEKEVKEPYAAQYEEDFGRFLTARGDELVDGGLMALLAFGFAEGDVYSLSGAGMVFEMLGSCLEDMAKLGKFTKEKVDSFNLPFYFPSESELKALIEATGLFCIEKIAKMASPMSHKPDLKGFTSSLKAVLGVLIEDHFGNGVVEELFGRLLEKVLESPILSDEKYWKDTNYFVFLKRNGVN</sequence>
<dbReference type="InterPro" id="IPR029063">
    <property type="entry name" value="SAM-dependent_MTases_sf"/>
</dbReference>
<keyword evidence="3 7" id="KW-0808">Transferase</keyword>
<keyword evidence="8" id="KW-1185">Reference proteome</keyword>
<dbReference type="PANTHER" id="PTHR31009">
    <property type="entry name" value="S-ADENOSYL-L-METHIONINE:CARBOXYL METHYLTRANSFERASE FAMILY PROTEIN"/>
    <property type="match status" value="1"/>
</dbReference>
<comment type="similarity">
    <text evidence="1">Belongs to the methyltransferase superfamily. Type-7 methyltransferase family.</text>
</comment>
<evidence type="ECO:0000256" key="5">
    <source>
        <dbReference type="ARBA" id="ARBA00022842"/>
    </source>
</evidence>
<keyword evidence="5" id="KW-0460">Magnesium</keyword>